<evidence type="ECO:0000256" key="9">
    <source>
        <dbReference type="ARBA" id="ARBA00023242"/>
    </source>
</evidence>
<dbReference type="Gene3D" id="3.30.470.30">
    <property type="entry name" value="DNA ligase/mRNA capping enzyme"/>
    <property type="match status" value="1"/>
</dbReference>
<evidence type="ECO:0000256" key="7">
    <source>
        <dbReference type="ARBA" id="ARBA00022490"/>
    </source>
</evidence>
<dbReference type="STRING" id="70415.A0A5S6QD27"/>
<evidence type="ECO:0000256" key="5">
    <source>
        <dbReference type="ARBA" id="ARBA00016034"/>
    </source>
</evidence>
<dbReference type="Pfam" id="PF21974">
    <property type="entry name" value="SPN1_m3Gcap_bd"/>
    <property type="match status" value="1"/>
</dbReference>
<evidence type="ECO:0000313" key="13">
    <source>
        <dbReference type="WBParaSite" id="TMUE_1000004990.1"/>
    </source>
</evidence>
<name>A0A5S6QD27_TRIMR</name>
<feature type="domain" description="Snurportin-1 m3G cap-binding" evidence="11">
    <location>
        <begin position="127"/>
        <end position="299"/>
    </location>
</feature>
<dbReference type="Pfam" id="PF11538">
    <property type="entry name" value="Snurportin1"/>
    <property type="match status" value="1"/>
</dbReference>
<reference evidence="13" key="1">
    <citation type="submission" date="2019-12" db="UniProtKB">
        <authorList>
            <consortium name="WormBaseParasite"/>
        </authorList>
    </citation>
    <scope>IDENTIFICATION</scope>
</reference>
<evidence type="ECO:0000259" key="11">
    <source>
        <dbReference type="Pfam" id="PF21974"/>
    </source>
</evidence>
<sequence>METEDDVLCSVFAGSMLDDKKTFSVYRPHPRFAQYKAHVTMETSQEKRRKLLLENQRSKRLELIAHLRSLYDVENNADDSEDFKMDDQAEDNVEVVKHDEELGDVDGDDNMSVATSRTRTFPFRDKLTMGEWLVDIPSDFSSQWLFMPCPEGKRCLIVVEQNWTRSYNRAGRRLGKFRSALPNRTMLDCVSCDSGDTIYVLDVLMWKGQALVDYDCEFRFFWMSGRLEDCNMDAKLGNRFGRKKTFVVLPKYKCSHAMLQDVMNKRLWPFEGRLDGLLFYHGSSLYESGETPLVGWLKPFMLKELLGVTVPDEYSMSDESLIEDFSRAAQRKVAASL</sequence>
<organism evidence="12 13">
    <name type="scientific">Trichuris muris</name>
    <name type="common">Mouse whipworm</name>
    <dbReference type="NCBI Taxonomy" id="70415"/>
    <lineage>
        <taxon>Eukaryota</taxon>
        <taxon>Metazoa</taxon>
        <taxon>Ecdysozoa</taxon>
        <taxon>Nematoda</taxon>
        <taxon>Enoplea</taxon>
        <taxon>Dorylaimia</taxon>
        <taxon>Trichinellida</taxon>
        <taxon>Trichuridae</taxon>
        <taxon>Trichuris</taxon>
    </lineage>
</organism>
<dbReference type="AlphaFoldDB" id="A0A5S6QD27"/>
<dbReference type="CDD" id="cd09232">
    <property type="entry name" value="Snurportin-1_C"/>
    <property type="match status" value="1"/>
</dbReference>
<proteinExistence type="inferred from homology"/>
<dbReference type="GO" id="GO:0061015">
    <property type="term" value="P:snRNA import into nucleus"/>
    <property type="evidence" value="ECO:0007669"/>
    <property type="project" value="InterPro"/>
</dbReference>
<dbReference type="InterPro" id="IPR047857">
    <property type="entry name" value="Snurportin1_C"/>
</dbReference>
<dbReference type="InterPro" id="IPR017336">
    <property type="entry name" value="Snurportin-1"/>
</dbReference>
<comment type="similarity">
    <text evidence="4">Belongs to the snurportin family.</text>
</comment>
<evidence type="ECO:0000256" key="1">
    <source>
        <dbReference type="ARBA" id="ARBA00003975"/>
    </source>
</evidence>
<keyword evidence="9" id="KW-0539">Nucleus</keyword>
<protein>
    <recommendedName>
        <fullName evidence="5">Snurportin-1</fullName>
    </recommendedName>
</protein>
<comment type="function">
    <text evidence="1">Functions as an U snRNP-specific nuclear import adapter. Involved in the trimethylguanosine (m3G)-cap-dependent nuclear import of U snRNPs. Binds specifically to the terminal m3G-cap U snRNAs.</text>
</comment>
<dbReference type="GO" id="GO:0003723">
    <property type="term" value="F:RNA binding"/>
    <property type="evidence" value="ECO:0007669"/>
    <property type="project" value="UniProtKB-KW"/>
</dbReference>
<dbReference type="GO" id="GO:0005737">
    <property type="term" value="C:cytoplasm"/>
    <property type="evidence" value="ECO:0007669"/>
    <property type="project" value="UniProtKB-SubCell"/>
</dbReference>
<keyword evidence="7" id="KW-0963">Cytoplasm</keyword>
<dbReference type="SUPFAM" id="SSF56091">
    <property type="entry name" value="DNA ligase/mRNA capping enzyme, catalytic domain"/>
    <property type="match status" value="1"/>
</dbReference>
<dbReference type="WBParaSite" id="TMUE_1000004990.1">
    <property type="protein sequence ID" value="TMUE_1000004990.1"/>
    <property type="gene ID" value="WBGene00293115"/>
</dbReference>
<evidence type="ECO:0000313" key="12">
    <source>
        <dbReference type="Proteomes" id="UP000046395"/>
    </source>
</evidence>
<evidence type="ECO:0000256" key="6">
    <source>
        <dbReference type="ARBA" id="ARBA00022448"/>
    </source>
</evidence>
<keyword evidence="6" id="KW-0813">Transport</keyword>
<evidence type="ECO:0000256" key="3">
    <source>
        <dbReference type="ARBA" id="ARBA00004496"/>
    </source>
</evidence>
<evidence type="ECO:0000256" key="8">
    <source>
        <dbReference type="ARBA" id="ARBA00022884"/>
    </source>
</evidence>
<evidence type="ECO:0000256" key="4">
    <source>
        <dbReference type="ARBA" id="ARBA00007540"/>
    </source>
</evidence>
<feature type="domain" description="Snurportin-1 N-terminal" evidence="10">
    <location>
        <begin position="29"/>
        <end position="68"/>
    </location>
</feature>
<dbReference type="PANTHER" id="PTHR13403">
    <property type="entry name" value="SNURPORTIN1 RNUT1 PROTEIN RNA, U TRANSPORTER 1"/>
    <property type="match status" value="1"/>
</dbReference>
<evidence type="ECO:0000259" key="10">
    <source>
        <dbReference type="Pfam" id="PF11538"/>
    </source>
</evidence>
<dbReference type="InterPro" id="IPR024721">
    <property type="entry name" value="Snurportin-1_N"/>
</dbReference>
<keyword evidence="8" id="KW-0694">RNA-binding</keyword>
<keyword evidence="12" id="KW-1185">Reference proteome</keyword>
<evidence type="ECO:0000256" key="2">
    <source>
        <dbReference type="ARBA" id="ARBA00004123"/>
    </source>
</evidence>
<dbReference type="GO" id="GO:0005634">
    <property type="term" value="C:nucleus"/>
    <property type="evidence" value="ECO:0007669"/>
    <property type="project" value="UniProtKB-SubCell"/>
</dbReference>
<dbReference type="Proteomes" id="UP000046395">
    <property type="component" value="Unassembled WGS sequence"/>
</dbReference>
<accession>A0A5S6QD27</accession>
<comment type="subcellular location">
    <subcellularLocation>
        <location evidence="3">Cytoplasm</location>
    </subcellularLocation>
    <subcellularLocation>
        <location evidence="2">Nucleus</location>
    </subcellularLocation>
</comment>
<dbReference type="PANTHER" id="PTHR13403:SF6">
    <property type="entry name" value="SNURPORTIN-1"/>
    <property type="match status" value="1"/>
</dbReference>